<dbReference type="Pfam" id="PF01344">
    <property type="entry name" value="Kelch_1"/>
    <property type="match status" value="2"/>
</dbReference>
<sequence>MMEAELPEDVEDDGREENQTFLNQQHPGNVLSRLHDLREREELCDVTIVVEGRAIKAHRAVLAATSQYFNAMFTRKMSERNQAKVEIKGVDFESAETLINFAYTSQLTITDSSVQNLFLAADLLQFKWVKDSCIQFIMQQIDIANCVGVRALADRHSCKAMYEAATRYIMENFIKVSQTDDFKVLGASEVIELISRSDLNVCDEMEVFNACVAWIEYHPEHRKCHLAEFLKAVRLPFISMTNLQKDVAEHPLVQNDIYGRDIVEEAVAFHFEQAGMKMRDSYAETVYILGGETSFMKEVKSVERYNCQTMQWEIVKSMTEARASFTVATLQGKLYVIGGYRRGRKLNSMECYSPTQNAWISLKPTSKCQGDMRAAVLDGFIYVAGGSSEGLLTCSYVERYSPITESWQVMSNMQRQRRRFALAVLNNHIYAVGGFDDSKGDLKHVECYDPASTTWTEVKPMQCCRYDFGAVPLSGYLYAVGGANGRRGSLNTVERFDPQTNEWSIVAPLKHCRGGLSVTVHCGKIFAMNGMNEYMSIVDTTESYDEVQDRWSSLSACTHTARFSAAAIVYRPVIPLHTKKMNHINTSCHDHNDGNS</sequence>
<dbReference type="InterPro" id="IPR011333">
    <property type="entry name" value="SKP1/BTB/POZ_sf"/>
</dbReference>
<gene>
    <name evidence="4" type="ORF">PLOB_00047164</name>
</gene>
<protein>
    <recommendedName>
        <fullName evidence="3">BTB domain-containing protein</fullName>
    </recommendedName>
</protein>
<accession>A0ABN8PR80</accession>
<name>A0ABN8PR80_9CNID</name>
<feature type="domain" description="BTB" evidence="3">
    <location>
        <begin position="44"/>
        <end position="111"/>
    </location>
</feature>
<reference evidence="4 5" key="1">
    <citation type="submission" date="2022-05" db="EMBL/GenBank/DDBJ databases">
        <authorList>
            <consortium name="Genoscope - CEA"/>
            <person name="William W."/>
        </authorList>
    </citation>
    <scope>NUCLEOTIDE SEQUENCE [LARGE SCALE GENOMIC DNA]</scope>
</reference>
<proteinExistence type="predicted"/>
<dbReference type="InterPro" id="IPR011705">
    <property type="entry name" value="BACK"/>
</dbReference>
<dbReference type="SMART" id="SM00875">
    <property type="entry name" value="BACK"/>
    <property type="match status" value="1"/>
</dbReference>
<dbReference type="InterPro" id="IPR000210">
    <property type="entry name" value="BTB/POZ_dom"/>
</dbReference>
<organism evidence="4 5">
    <name type="scientific">Porites lobata</name>
    <dbReference type="NCBI Taxonomy" id="104759"/>
    <lineage>
        <taxon>Eukaryota</taxon>
        <taxon>Metazoa</taxon>
        <taxon>Cnidaria</taxon>
        <taxon>Anthozoa</taxon>
        <taxon>Hexacorallia</taxon>
        <taxon>Scleractinia</taxon>
        <taxon>Fungiina</taxon>
        <taxon>Poritidae</taxon>
        <taxon>Porites</taxon>
    </lineage>
</organism>
<dbReference type="PANTHER" id="PTHR45632:SF3">
    <property type="entry name" value="KELCH-LIKE PROTEIN 32"/>
    <property type="match status" value="1"/>
</dbReference>
<dbReference type="PROSITE" id="PS50097">
    <property type="entry name" value="BTB"/>
    <property type="match status" value="1"/>
</dbReference>
<comment type="caution">
    <text evidence="4">The sequence shown here is derived from an EMBL/GenBank/DDBJ whole genome shotgun (WGS) entry which is preliminary data.</text>
</comment>
<dbReference type="Pfam" id="PF07707">
    <property type="entry name" value="BACK"/>
    <property type="match status" value="1"/>
</dbReference>
<dbReference type="Proteomes" id="UP001159405">
    <property type="component" value="Unassembled WGS sequence"/>
</dbReference>
<dbReference type="SMART" id="SM00612">
    <property type="entry name" value="Kelch"/>
    <property type="match status" value="6"/>
</dbReference>
<dbReference type="Gene3D" id="2.120.10.80">
    <property type="entry name" value="Kelch-type beta propeller"/>
    <property type="match status" value="2"/>
</dbReference>
<dbReference type="EMBL" id="CALNXK010000086">
    <property type="protein sequence ID" value="CAH3149238.1"/>
    <property type="molecule type" value="Genomic_DNA"/>
</dbReference>
<evidence type="ECO:0000313" key="5">
    <source>
        <dbReference type="Proteomes" id="UP001159405"/>
    </source>
</evidence>
<dbReference type="InterPro" id="IPR015915">
    <property type="entry name" value="Kelch-typ_b-propeller"/>
</dbReference>
<evidence type="ECO:0000256" key="1">
    <source>
        <dbReference type="ARBA" id="ARBA00022441"/>
    </source>
</evidence>
<dbReference type="SUPFAM" id="SSF54695">
    <property type="entry name" value="POZ domain"/>
    <property type="match status" value="1"/>
</dbReference>
<keyword evidence="5" id="KW-1185">Reference proteome</keyword>
<dbReference type="PIRSF" id="PIRSF037037">
    <property type="entry name" value="Kelch-like_protein_gigaxonin"/>
    <property type="match status" value="1"/>
</dbReference>
<dbReference type="Pfam" id="PF00651">
    <property type="entry name" value="BTB"/>
    <property type="match status" value="1"/>
</dbReference>
<keyword evidence="1" id="KW-0880">Kelch repeat</keyword>
<dbReference type="SMART" id="SM00225">
    <property type="entry name" value="BTB"/>
    <property type="match status" value="1"/>
</dbReference>
<dbReference type="SUPFAM" id="SSF117281">
    <property type="entry name" value="Kelch motif"/>
    <property type="match status" value="1"/>
</dbReference>
<dbReference type="SUPFAM" id="SSF63825">
    <property type="entry name" value="YWTD domain"/>
    <property type="match status" value="1"/>
</dbReference>
<dbReference type="InterPro" id="IPR017096">
    <property type="entry name" value="BTB-kelch_protein"/>
</dbReference>
<evidence type="ECO:0000256" key="2">
    <source>
        <dbReference type="ARBA" id="ARBA00022737"/>
    </source>
</evidence>
<evidence type="ECO:0000313" key="4">
    <source>
        <dbReference type="EMBL" id="CAH3149238.1"/>
    </source>
</evidence>
<dbReference type="PANTHER" id="PTHR45632">
    <property type="entry name" value="LD33804P"/>
    <property type="match status" value="1"/>
</dbReference>
<dbReference type="Pfam" id="PF24681">
    <property type="entry name" value="Kelch_KLHDC2_KLHL20_DRC7"/>
    <property type="match status" value="1"/>
</dbReference>
<dbReference type="Gene3D" id="1.25.40.420">
    <property type="match status" value="1"/>
</dbReference>
<evidence type="ECO:0000259" key="3">
    <source>
        <dbReference type="PROSITE" id="PS50097"/>
    </source>
</evidence>
<dbReference type="Gene3D" id="3.30.710.10">
    <property type="entry name" value="Potassium Channel Kv1.1, Chain A"/>
    <property type="match status" value="1"/>
</dbReference>
<dbReference type="InterPro" id="IPR006652">
    <property type="entry name" value="Kelch_1"/>
</dbReference>
<keyword evidence="2" id="KW-0677">Repeat</keyword>